<comment type="similarity">
    <text evidence="2 13">Belongs to the SUA5 family.</text>
</comment>
<proteinExistence type="inferred from homology"/>
<evidence type="ECO:0000256" key="7">
    <source>
        <dbReference type="ARBA" id="ARBA00022694"/>
    </source>
</evidence>
<gene>
    <name evidence="16" type="ORF">SAMN06296020_105194</name>
</gene>
<dbReference type="InterPro" id="IPR050156">
    <property type="entry name" value="TC-AMP_synthase_SUA5"/>
</dbReference>
<dbReference type="AlphaFoldDB" id="A0AA46AIX8"/>
<dbReference type="EMBL" id="FXUF01000005">
    <property type="protein sequence ID" value="SMP54939.1"/>
    <property type="molecule type" value="Genomic_DNA"/>
</dbReference>
<sequence>MKTTRFATIDPQHVTDEALQPFARMLAAGKTVAFPTETVYGLGADATNPRALAAIFEAKGRPSDNPLIVHVAAMEDVAPLVKTVTPLARKLMAHFWPGPLTIILEKSPAVPDMVTAGLDTVALRMPAHPLARRLIALAGVPVAAPSANQSGRPSPTRGSHVVKDLEGRVDAIIDGGPCEVGLESTVVDATGSFPVILRPGGITREMLLMVVDHVAVDPALTKKDFGGGESVTAPRSPGMKYTHYAPKAPLILARSVQPAATTTEAAHVLITLALRHQKNEAAIGILCTDETAAILAEMPEAAKPPLLVVKSLGSTHRPEEMAANLFLRLREFDETPVSLIIAEALADNALGFALMNRLVKAAGNQWEEA</sequence>
<evidence type="ECO:0000256" key="8">
    <source>
        <dbReference type="ARBA" id="ARBA00022695"/>
    </source>
</evidence>
<evidence type="ECO:0000256" key="5">
    <source>
        <dbReference type="ARBA" id="ARBA00022490"/>
    </source>
</evidence>
<keyword evidence="10 13" id="KW-0067">ATP-binding</keyword>
<organism evidence="16 17">
    <name type="scientific">Anoxynatronum buryatiense</name>
    <dbReference type="NCBI Taxonomy" id="489973"/>
    <lineage>
        <taxon>Bacteria</taxon>
        <taxon>Bacillati</taxon>
        <taxon>Bacillota</taxon>
        <taxon>Clostridia</taxon>
        <taxon>Eubacteriales</taxon>
        <taxon>Clostridiaceae</taxon>
        <taxon>Anoxynatronum</taxon>
    </lineage>
</organism>
<dbReference type="GO" id="GO:0061710">
    <property type="term" value="F:L-threonylcarbamoyladenylate synthase"/>
    <property type="evidence" value="ECO:0007669"/>
    <property type="project" value="UniProtKB-EC"/>
</dbReference>
<dbReference type="PANTHER" id="PTHR17490:SF16">
    <property type="entry name" value="THREONYLCARBAMOYL-AMP SYNTHASE"/>
    <property type="match status" value="1"/>
</dbReference>
<feature type="binding site" evidence="14">
    <location>
        <position position="65"/>
    </location>
    <ligand>
        <name>ATP</name>
        <dbReference type="ChEBI" id="CHEBI:30616"/>
    </ligand>
</feature>
<evidence type="ECO:0000256" key="11">
    <source>
        <dbReference type="ARBA" id="ARBA00029774"/>
    </source>
</evidence>
<evidence type="ECO:0000313" key="16">
    <source>
        <dbReference type="EMBL" id="SMP54939.1"/>
    </source>
</evidence>
<dbReference type="InterPro" id="IPR006070">
    <property type="entry name" value="Sua5-like_dom"/>
</dbReference>
<dbReference type="PANTHER" id="PTHR17490">
    <property type="entry name" value="SUA5"/>
    <property type="match status" value="1"/>
</dbReference>
<feature type="binding site" evidence="14">
    <location>
        <position position="184"/>
    </location>
    <ligand>
        <name>L-threonine</name>
        <dbReference type="ChEBI" id="CHEBI:57926"/>
    </ligand>
</feature>
<feature type="binding site" evidence="14">
    <location>
        <position position="120"/>
    </location>
    <ligand>
        <name>ATP</name>
        <dbReference type="ChEBI" id="CHEBI:30616"/>
    </ligand>
</feature>
<dbReference type="PIRSF" id="PIRSF004930">
    <property type="entry name" value="Tln_factor_SUA5"/>
    <property type="match status" value="1"/>
</dbReference>
<evidence type="ECO:0000259" key="15">
    <source>
        <dbReference type="PROSITE" id="PS51163"/>
    </source>
</evidence>
<feature type="binding site" evidence="14">
    <location>
        <position position="38"/>
    </location>
    <ligand>
        <name>L-threonine</name>
        <dbReference type="ChEBI" id="CHEBI:57926"/>
    </ligand>
</feature>
<keyword evidence="5 13" id="KW-0963">Cytoplasm</keyword>
<evidence type="ECO:0000256" key="1">
    <source>
        <dbReference type="ARBA" id="ARBA00004496"/>
    </source>
</evidence>
<evidence type="ECO:0000313" key="17">
    <source>
        <dbReference type="Proteomes" id="UP001158066"/>
    </source>
</evidence>
<keyword evidence="9 13" id="KW-0547">Nucleotide-binding</keyword>
<dbReference type="GO" id="GO:0008033">
    <property type="term" value="P:tRNA processing"/>
    <property type="evidence" value="ECO:0007669"/>
    <property type="project" value="UniProtKB-KW"/>
</dbReference>
<dbReference type="InterPro" id="IPR010923">
    <property type="entry name" value="T(6)A37_SUA5"/>
</dbReference>
<dbReference type="Pfam" id="PF03481">
    <property type="entry name" value="Sua5_C"/>
    <property type="match status" value="1"/>
</dbReference>
<feature type="binding site" evidence="14">
    <location>
        <position position="144"/>
    </location>
    <ligand>
        <name>ATP</name>
        <dbReference type="ChEBI" id="CHEBI:30616"/>
    </ligand>
</feature>
<dbReference type="GO" id="GO:0005524">
    <property type="term" value="F:ATP binding"/>
    <property type="evidence" value="ECO:0007669"/>
    <property type="project" value="UniProtKB-UniRule"/>
</dbReference>
<feature type="binding site" evidence="14">
    <location>
        <position position="61"/>
    </location>
    <ligand>
        <name>ATP</name>
        <dbReference type="ChEBI" id="CHEBI:30616"/>
    </ligand>
</feature>
<dbReference type="PROSITE" id="PS51163">
    <property type="entry name" value="YRDC"/>
    <property type="match status" value="1"/>
</dbReference>
<dbReference type="InterPro" id="IPR005145">
    <property type="entry name" value="Sua5_C"/>
</dbReference>
<dbReference type="GO" id="GO:0005737">
    <property type="term" value="C:cytoplasm"/>
    <property type="evidence" value="ECO:0007669"/>
    <property type="project" value="UniProtKB-SubCell"/>
</dbReference>
<keyword evidence="8 13" id="KW-0548">Nucleotidyltransferase</keyword>
<dbReference type="GO" id="GO:0000049">
    <property type="term" value="F:tRNA binding"/>
    <property type="evidence" value="ECO:0007669"/>
    <property type="project" value="TreeGrafter"/>
</dbReference>
<feature type="binding site" evidence="14">
    <location>
        <position position="124"/>
    </location>
    <ligand>
        <name>L-threonine</name>
        <dbReference type="ChEBI" id="CHEBI:57926"/>
    </ligand>
</feature>
<dbReference type="EC" id="2.7.7.87" evidence="3 13"/>
<evidence type="ECO:0000256" key="4">
    <source>
        <dbReference type="ARBA" id="ARBA00015492"/>
    </source>
</evidence>
<evidence type="ECO:0000256" key="3">
    <source>
        <dbReference type="ARBA" id="ARBA00012584"/>
    </source>
</evidence>
<keyword evidence="7 13" id="KW-0819">tRNA processing</keyword>
<dbReference type="FunFam" id="3.90.870.10:FF:000008">
    <property type="entry name" value="Threonylcarbamoyl-AMP synthase"/>
    <property type="match status" value="1"/>
</dbReference>
<accession>A0AA46AIX8</accession>
<feature type="binding site" evidence="14">
    <location>
        <position position="198"/>
    </location>
    <ligand>
        <name>ATP</name>
        <dbReference type="ChEBI" id="CHEBI:30616"/>
    </ligand>
</feature>
<evidence type="ECO:0000256" key="9">
    <source>
        <dbReference type="ARBA" id="ARBA00022741"/>
    </source>
</evidence>
<feature type="binding site" evidence="14">
    <location>
        <position position="244"/>
    </location>
    <ligand>
        <name>ATP</name>
        <dbReference type="ChEBI" id="CHEBI:30616"/>
    </ligand>
</feature>
<comment type="subcellular location">
    <subcellularLocation>
        <location evidence="1 13">Cytoplasm</location>
    </subcellularLocation>
</comment>
<comment type="caution">
    <text evidence="16">The sequence shown here is derived from an EMBL/GenBank/DDBJ whole genome shotgun (WGS) entry which is preliminary data.</text>
</comment>
<comment type="function">
    <text evidence="13">Required for the formation of a threonylcarbamoyl group on adenosine at position 37 (t(6)A37) in tRNAs that read codons beginning with adenine.</text>
</comment>
<feature type="domain" description="YrdC-like" evidence="15">
    <location>
        <begin position="16"/>
        <end position="202"/>
    </location>
</feature>
<dbReference type="InterPro" id="IPR038385">
    <property type="entry name" value="Sua5/YwlC_C"/>
</dbReference>
<name>A0AA46AIX8_9CLOT</name>
<keyword evidence="17" id="KW-1185">Reference proteome</keyword>
<dbReference type="GO" id="GO:0006450">
    <property type="term" value="P:regulation of translational fidelity"/>
    <property type="evidence" value="ECO:0007669"/>
    <property type="project" value="TreeGrafter"/>
</dbReference>
<feature type="binding site" evidence="14">
    <location>
        <position position="154"/>
    </location>
    <ligand>
        <name>ATP</name>
        <dbReference type="ChEBI" id="CHEBI:30616"/>
    </ligand>
</feature>
<dbReference type="Gene3D" id="3.40.50.11030">
    <property type="entry name" value="Threonylcarbamoyl-AMP synthase, C-terminal domain"/>
    <property type="match status" value="1"/>
</dbReference>
<comment type="catalytic activity">
    <reaction evidence="12 13">
        <text>L-threonine + hydrogencarbonate + ATP = L-threonylcarbamoyladenylate + diphosphate + H2O</text>
        <dbReference type="Rhea" id="RHEA:36407"/>
        <dbReference type="ChEBI" id="CHEBI:15377"/>
        <dbReference type="ChEBI" id="CHEBI:17544"/>
        <dbReference type="ChEBI" id="CHEBI:30616"/>
        <dbReference type="ChEBI" id="CHEBI:33019"/>
        <dbReference type="ChEBI" id="CHEBI:57926"/>
        <dbReference type="ChEBI" id="CHEBI:73682"/>
        <dbReference type="EC" id="2.7.7.87"/>
    </reaction>
</comment>
<dbReference type="InterPro" id="IPR017945">
    <property type="entry name" value="DHBP_synth_RibB-like_a/b_dom"/>
</dbReference>
<dbReference type="SUPFAM" id="SSF55821">
    <property type="entry name" value="YrdC/RibB"/>
    <property type="match status" value="1"/>
</dbReference>
<dbReference type="NCBIfam" id="TIGR00057">
    <property type="entry name" value="L-threonylcarbamoyladenylate synthase"/>
    <property type="match status" value="1"/>
</dbReference>
<evidence type="ECO:0000256" key="13">
    <source>
        <dbReference type="PIRNR" id="PIRNR004930"/>
    </source>
</evidence>
<dbReference type="RefSeq" id="WP_283409109.1">
    <property type="nucleotide sequence ID" value="NZ_FXUF01000005.1"/>
</dbReference>
<evidence type="ECO:0000256" key="14">
    <source>
        <dbReference type="PIRSR" id="PIRSR004930-1"/>
    </source>
</evidence>
<dbReference type="Pfam" id="PF01300">
    <property type="entry name" value="Sua5_yciO_yrdC"/>
    <property type="match status" value="1"/>
</dbReference>
<evidence type="ECO:0000256" key="10">
    <source>
        <dbReference type="ARBA" id="ARBA00022840"/>
    </source>
</evidence>
<evidence type="ECO:0000256" key="6">
    <source>
        <dbReference type="ARBA" id="ARBA00022679"/>
    </source>
</evidence>
<feature type="binding site" evidence="14">
    <location>
        <position position="70"/>
    </location>
    <ligand>
        <name>L-threonine</name>
        <dbReference type="ChEBI" id="CHEBI:57926"/>
    </ligand>
</feature>
<evidence type="ECO:0000256" key="12">
    <source>
        <dbReference type="ARBA" id="ARBA00048366"/>
    </source>
</evidence>
<dbReference type="GO" id="GO:0003725">
    <property type="term" value="F:double-stranded RNA binding"/>
    <property type="evidence" value="ECO:0007669"/>
    <property type="project" value="UniProtKB-UniRule"/>
</dbReference>
<evidence type="ECO:0000256" key="2">
    <source>
        <dbReference type="ARBA" id="ARBA00007663"/>
    </source>
</evidence>
<feature type="binding site" evidence="14">
    <location>
        <position position="146"/>
    </location>
    <ligand>
        <name>ATP</name>
        <dbReference type="ChEBI" id="CHEBI:30616"/>
    </ligand>
</feature>
<dbReference type="Gene3D" id="3.90.870.10">
    <property type="entry name" value="DHBP synthase"/>
    <property type="match status" value="1"/>
</dbReference>
<keyword evidence="6 13" id="KW-0808">Transferase</keyword>
<reference evidence="16" key="1">
    <citation type="submission" date="2017-05" db="EMBL/GenBank/DDBJ databases">
        <authorList>
            <person name="Varghese N."/>
            <person name="Submissions S."/>
        </authorList>
    </citation>
    <scope>NUCLEOTIDE SEQUENCE</scope>
    <source>
        <strain evidence="16">Su22</strain>
    </source>
</reference>
<dbReference type="Proteomes" id="UP001158066">
    <property type="component" value="Unassembled WGS sequence"/>
</dbReference>
<protein>
    <recommendedName>
        <fullName evidence="4 13">Threonylcarbamoyl-AMP synthase</fullName>
        <shortName evidence="13">TC-AMP synthase</shortName>
        <ecNumber evidence="3 13">2.7.7.87</ecNumber>
    </recommendedName>
    <alternativeName>
        <fullName evidence="11 13">L-threonylcarbamoyladenylate synthase</fullName>
    </alternativeName>
</protein>